<accession>A0A8J2KU55</accession>
<evidence type="ECO:0000256" key="2">
    <source>
        <dbReference type="ARBA" id="ARBA00012759"/>
    </source>
</evidence>
<feature type="region of interest" description="Disordered" evidence="7">
    <location>
        <begin position="394"/>
        <end position="464"/>
    </location>
</feature>
<reference evidence="9" key="1">
    <citation type="submission" date="2021-06" db="EMBL/GenBank/DDBJ databases">
        <authorList>
            <person name="Hodson N. C."/>
            <person name="Mongue J. A."/>
            <person name="Jaron S. K."/>
        </authorList>
    </citation>
    <scope>NUCLEOTIDE SEQUENCE</scope>
</reference>
<dbReference type="InterPro" id="IPR003323">
    <property type="entry name" value="OTU_dom"/>
</dbReference>
<evidence type="ECO:0000256" key="7">
    <source>
        <dbReference type="SAM" id="MobiDB-lite"/>
    </source>
</evidence>
<evidence type="ECO:0000256" key="1">
    <source>
        <dbReference type="ARBA" id="ARBA00000707"/>
    </source>
</evidence>
<dbReference type="PANTHER" id="PTHR12419:SF4">
    <property type="entry name" value="OTU DOMAIN-CONTAINING PROTEIN 5"/>
    <property type="match status" value="1"/>
</dbReference>
<keyword evidence="4" id="KW-0833">Ubl conjugation pathway</keyword>
<evidence type="ECO:0000313" key="10">
    <source>
        <dbReference type="Proteomes" id="UP000708208"/>
    </source>
</evidence>
<comment type="caution">
    <text evidence="9">The sequence shown here is derived from an EMBL/GenBank/DDBJ whole genome shotgun (WGS) entry which is preliminary data.</text>
</comment>
<dbReference type="PANTHER" id="PTHR12419">
    <property type="entry name" value="OTU DOMAIN CONTAINING PROTEIN"/>
    <property type="match status" value="1"/>
</dbReference>
<feature type="compositionally biased region" description="Basic and acidic residues" evidence="7">
    <location>
        <begin position="78"/>
        <end position="94"/>
    </location>
</feature>
<evidence type="ECO:0000259" key="8">
    <source>
        <dbReference type="PROSITE" id="PS50802"/>
    </source>
</evidence>
<dbReference type="PROSITE" id="PS50802">
    <property type="entry name" value="OTU"/>
    <property type="match status" value="1"/>
</dbReference>
<dbReference type="GO" id="GO:0004843">
    <property type="term" value="F:cysteine-type deubiquitinase activity"/>
    <property type="evidence" value="ECO:0007669"/>
    <property type="project" value="UniProtKB-EC"/>
</dbReference>
<dbReference type="EC" id="3.4.19.12" evidence="2"/>
<keyword evidence="5" id="KW-0378">Hydrolase</keyword>
<comment type="catalytic activity">
    <reaction evidence="1">
        <text>Thiol-dependent hydrolysis of ester, thioester, amide, peptide and isopeptide bonds formed by the C-terminal Gly of ubiquitin (a 76-residue protein attached to proteins as an intracellular targeting signal).</text>
        <dbReference type="EC" id="3.4.19.12"/>
    </reaction>
</comment>
<feature type="compositionally biased region" description="Low complexity" evidence="7">
    <location>
        <begin position="398"/>
        <end position="416"/>
    </location>
</feature>
<feature type="compositionally biased region" description="Basic and acidic residues" evidence="7">
    <location>
        <begin position="14"/>
        <end position="23"/>
    </location>
</feature>
<evidence type="ECO:0000256" key="3">
    <source>
        <dbReference type="ARBA" id="ARBA00022670"/>
    </source>
</evidence>
<feature type="compositionally biased region" description="Low complexity" evidence="7">
    <location>
        <begin position="25"/>
        <end position="36"/>
    </location>
</feature>
<gene>
    <name evidence="9" type="ORF">AFUS01_LOCUS20227</name>
</gene>
<dbReference type="Proteomes" id="UP000708208">
    <property type="component" value="Unassembled WGS sequence"/>
</dbReference>
<dbReference type="GO" id="GO:0061578">
    <property type="term" value="F:K63-linked deubiquitinase activity"/>
    <property type="evidence" value="ECO:0007669"/>
    <property type="project" value="TreeGrafter"/>
</dbReference>
<dbReference type="FunFam" id="3.90.70.80:FF:000018">
    <property type="entry name" value="OTU domain-containing protein 5-B"/>
    <property type="match status" value="1"/>
</dbReference>
<dbReference type="GO" id="GO:0016579">
    <property type="term" value="P:protein deubiquitination"/>
    <property type="evidence" value="ECO:0007669"/>
    <property type="project" value="TreeGrafter"/>
</dbReference>
<dbReference type="Pfam" id="PF02338">
    <property type="entry name" value="OTU"/>
    <property type="match status" value="1"/>
</dbReference>
<dbReference type="GO" id="GO:0006508">
    <property type="term" value="P:proteolysis"/>
    <property type="evidence" value="ECO:0007669"/>
    <property type="project" value="UniProtKB-KW"/>
</dbReference>
<proteinExistence type="predicted"/>
<feature type="compositionally biased region" description="Basic residues" evidence="7">
    <location>
        <begin position="1"/>
        <end position="10"/>
    </location>
</feature>
<sequence>MTILSKKKGSCTKNEVDNVDHNGSHSHPLSHPLSLPHTQLQNENINLSAERLFGADRPSPATLWSTQALPHSHNIVTTDKRTSQPHYDEYDHIDTSSTHGKRRHRVSPMRSSRSKHSRVDRDRTATSSPNGNATAGVSAVSESSATICNIPPPVSSDVGCNSEDEYENRPYAQLTEEEWLEREKRFEKKVMKKRLIIRKMHEDGACLFRAVADQVYGDQDMHMIVRKHCMDYIAANADYFSQYVTEDFDHYVTRKRLEHVHGNHIEIQAMSEMYNRTIEVFCYGTEPINIFHGTVKTDNEPIRLSYHRGVHYNSIVDPYKATVGVGLGLPGHCPGLADKNILKEAARQSEEIHIEQAMLEDKLRATDWEATNEAIEEQVARESYLQWLKDNERRNRAARSPTASSSSSTVTSSASSGEIRSPRPRAHGSNISPIGSPFRGEASYRNSPARLSPPPSIPSTSKTSASPAIANAISTAGASSLAPLASSNVVPSGSETFQLLETSSFMNQLPPEMFGLQDWDDTGILAQTTIIRNNRIFFTFNAELDPGVL</sequence>
<keyword evidence="10" id="KW-1185">Reference proteome</keyword>
<feature type="compositionally biased region" description="Polar residues" evidence="7">
    <location>
        <begin position="125"/>
        <end position="137"/>
    </location>
</feature>
<evidence type="ECO:0000256" key="6">
    <source>
        <dbReference type="ARBA" id="ARBA00033460"/>
    </source>
</evidence>
<dbReference type="CDD" id="cd22752">
    <property type="entry name" value="OTU_OTUD5-like"/>
    <property type="match status" value="1"/>
</dbReference>
<organism evidence="9 10">
    <name type="scientific">Allacma fusca</name>
    <dbReference type="NCBI Taxonomy" id="39272"/>
    <lineage>
        <taxon>Eukaryota</taxon>
        <taxon>Metazoa</taxon>
        <taxon>Ecdysozoa</taxon>
        <taxon>Arthropoda</taxon>
        <taxon>Hexapoda</taxon>
        <taxon>Collembola</taxon>
        <taxon>Symphypleona</taxon>
        <taxon>Sminthuridae</taxon>
        <taxon>Allacma</taxon>
    </lineage>
</organism>
<dbReference type="InterPro" id="IPR050704">
    <property type="entry name" value="Peptidase_C85-like"/>
</dbReference>
<evidence type="ECO:0000313" key="9">
    <source>
        <dbReference type="EMBL" id="CAG7731651.1"/>
    </source>
</evidence>
<feature type="region of interest" description="Disordered" evidence="7">
    <location>
        <begin position="1"/>
        <end position="36"/>
    </location>
</feature>
<feature type="region of interest" description="Disordered" evidence="7">
    <location>
        <begin position="74"/>
        <end position="137"/>
    </location>
</feature>
<evidence type="ECO:0000256" key="4">
    <source>
        <dbReference type="ARBA" id="ARBA00022786"/>
    </source>
</evidence>
<protein>
    <recommendedName>
        <fullName evidence="2">ubiquitinyl hydrolase 1</fullName>
        <ecNumber evidence="2">3.4.19.12</ecNumber>
    </recommendedName>
    <alternativeName>
        <fullName evidence="6">Deubiquitinating enzyme A</fullName>
    </alternativeName>
</protein>
<dbReference type="OrthoDB" id="409956at2759"/>
<keyword evidence="3" id="KW-0645">Protease</keyword>
<feature type="domain" description="OTU" evidence="8">
    <location>
        <begin position="195"/>
        <end position="318"/>
    </location>
</feature>
<feature type="compositionally biased region" description="Basic residues" evidence="7">
    <location>
        <begin position="99"/>
        <end position="116"/>
    </location>
</feature>
<evidence type="ECO:0000256" key="5">
    <source>
        <dbReference type="ARBA" id="ARBA00022801"/>
    </source>
</evidence>
<dbReference type="AlphaFoldDB" id="A0A8J2KU55"/>
<dbReference type="EMBL" id="CAJVCH010216906">
    <property type="protein sequence ID" value="CAG7731651.1"/>
    <property type="molecule type" value="Genomic_DNA"/>
</dbReference>
<name>A0A8J2KU55_9HEXA</name>